<proteinExistence type="inferred from homology"/>
<keyword evidence="10 12" id="KW-1133">Transmembrane helix</keyword>
<keyword evidence="7 12" id="KW-0808">Transferase</keyword>
<feature type="transmembrane region" description="Helical" evidence="12">
    <location>
        <begin position="101"/>
        <end position="122"/>
    </location>
</feature>
<organism evidence="13 14">
    <name type="scientific">Candida maltosa (strain Xu316)</name>
    <name type="common">Yeast</name>
    <dbReference type="NCBI Taxonomy" id="1245528"/>
    <lineage>
        <taxon>Eukaryota</taxon>
        <taxon>Fungi</taxon>
        <taxon>Dikarya</taxon>
        <taxon>Ascomycota</taxon>
        <taxon>Saccharomycotina</taxon>
        <taxon>Pichiomycetes</taxon>
        <taxon>Debaryomycetaceae</taxon>
        <taxon>Candida/Lodderomyces clade</taxon>
        <taxon>Candida</taxon>
    </lineage>
</organism>
<dbReference type="GO" id="GO:0031501">
    <property type="term" value="C:mannosyltransferase complex"/>
    <property type="evidence" value="ECO:0007669"/>
    <property type="project" value="TreeGrafter"/>
</dbReference>
<keyword evidence="9 12" id="KW-0256">Endoplasmic reticulum</keyword>
<evidence type="ECO:0000256" key="7">
    <source>
        <dbReference type="ARBA" id="ARBA00022679"/>
    </source>
</evidence>
<dbReference type="eggNOG" id="KOG2647">
    <property type="taxonomic scope" value="Eukaryota"/>
</dbReference>
<feature type="transmembrane region" description="Helical" evidence="12">
    <location>
        <begin position="181"/>
        <end position="201"/>
    </location>
</feature>
<sequence length="204" mass="23832">MSGILCAYSFTVRANGLFLGVIYLLDLYHFIKNKNPEQIIWSIISGSLLFFTFLGTNIYHYVTFCPGRGEWCDRLLPSMFQYAQEHYWNVGFLKYWTLNNIPNFILVGPVLIFNVYSVMFMYKELPRHWKLGPLILINTLTVIGGVFFWNTQILNRVTSFSPLLYWTLAANLLETKRWARYAVVYCVMWSFVQTVLFAGFLPPA</sequence>
<feature type="transmembrane region" description="Helical" evidence="12">
    <location>
        <begin position="134"/>
        <end position="151"/>
    </location>
</feature>
<dbReference type="UniPathway" id="UPA00196"/>
<comment type="caution">
    <text evidence="13">The sequence shown here is derived from an EMBL/GenBank/DDBJ whole genome shotgun (WGS) entry which is preliminary data.</text>
</comment>
<evidence type="ECO:0000256" key="9">
    <source>
        <dbReference type="ARBA" id="ARBA00022824"/>
    </source>
</evidence>
<accession>M3JVI5</accession>
<dbReference type="PANTHER" id="PTHR12468:SF2">
    <property type="entry name" value="GPI MANNOSYLTRANSFERASE 2"/>
    <property type="match status" value="1"/>
</dbReference>
<keyword evidence="5 12" id="KW-0337">GPI-anchor biosynthesis</keyword>
<keyword evidence="11 12" id="KW-0472">Membrane</keyword>
<dbReference type="Pfam" id="PF04188">
    <property type="entry name" value="Mannosyl_trans2"/>
    <property type="match status" value="2"/>
</dbReference>
<dbReference type="InterPro" id="IPR007315">
    <property type="entry name" value="PIG-V/Gpi18"/>
</dbReference>
<dbReference type="GO" id="GO:0004376">
    <property type="term" value="F:GPI mannosyltransferase activity"/>
    <property type="evidence" value="ECO:0007669"/>
    <property type="project" value="InterPro"/>
</dbReference>
<dbReference type="PANTHER" id="PTHR12468">
    <property type="entry name" value="GPI MANNOSYLTRANSFERASE 2"/>
    <property type="match status" value="1"/>
</dbReference>
<dbReference type="Proteomes" id="UP000011777">
    <property type="component" value="Unassembled WGS sequence"/>
</dbReference>
<evidence type="ECO:0000256" key="11">
    <source>
        <dbReference type="ARBA" id="ARBA00023136"/>
    </source>
</evidence>
<evidence type="ECO:0000256" key="6">
    <source>
        <dbReference type="ARBA" id="ARBA00022676"/>
    </source>
</evidence>
<comment type="function">
    <text evidence="12">Mannosyltransferase involved in glycosylphosphatidylinositol-anchor biosynthesis.</text>
</comment>
<evidence type="ECO:0000313" key="13">
    <source>
        <dbReference type="EMBL" id="EMG46925.1"/>
    </source>
</evidence>
<dbReference type="GO" id="GO:0000009">
    <property type="term" value="F:alpha-1,6-mannosyltransferase activity"/>
    <property type="evidence" value="ECO:0007669"/>
    <property type="project" value="InterPro"/>
</dbReference>
<dbReference type="HOGENOM" id="CLU_085831_0_0_1"/>
<dbReference type="OMA" id="XNGKSER"/>
<dbReference type="EC" id="2.4.1.-" evidence="12"/>
<evidence type="ECO:0000256" key="12">
    <source>
        <dbReference type="RuleBase" id="RU363112"/>
    </source>
</evidence>
<dbReference type="GO" id="GO:0006506">
    <property type="term" value="P:GPI anchor biosynthetic process"/>
    <property type="evidence" value="ECO:0007669"/>
    <property type="project" value="UniProtKB-UniPathway"/>
</dbReference>
<dbReference type="STRING" id="1245528.M3JVI5"/>
<dbReference type="GO" id="GO:0005789">
    <property type="term" value="C:endoplasmic reticulum membrane"/>
    <property type="evidence" value="ECO:0007669"/>
    <property type="project" value="UniProtKB-SubCell"/>
</dbReference>
<evidence type="ECO:0000256" key="3">
    <source>
        <dbReference type="ARBA" id="ARBA00008698"/>
    </source>
</evidence>
<comment type="caution">
    <text evidence="12">Lacks conserved residue(s) required for the propagation of feature annotation.</text>
</comment>
<protein>
    <recommendedName>
        <fullName evidence="4 12">GPI mannosyltransferase 2</fullName>
        <ecNumber evidence="12">2.4.1.-</ecNumber>
    </recommendedName>
</protein>
<evidence type="ECO:0000256" key="4">
    <source>
        <dbReference type="ARBA" id="ARBA00013795"/>
    </source>
</evidence>
<evidence type="ECO:0000256" key="5">
    <source>
        <dbReference type="ARBA" id="ARBA00022502"/>
    </source>
</evidence>
<keyword evidence="6 12" id="KW-0328">Glycosyltransferase</keyword>
<keyword evidence="8 12" id="KW-0812">Transmembrane</keyword>
<dbReference type="AlphaFoldDB" id="M3JVI5"/>
<comment type="pathway">
    <text evidence="2 12">Glycolipid biosynthesis; glycosylphosphatidylinositol-anchor biosynthesis.</text>
</comment>
<reference evidence="13 14" key="1">
    <citation type="submission" date="2013-02" db="EMBL/GenBank/DDBJ databases">
        <title>Genome sequence of Candida maltosa Xu316, a potential industrial strain for xylitol and ethanol production.</title>
        <authorList>
            <person name="Yu J."/>
            <person name="Wang Q."/>
            <person name="Geng X."/>
            <person name="Bao W."/>
            <person name="He P."/>
            <person name="Cai J."/>
        </authorList>
    </citation>
    <scope>NUCLEOTIDE SEQUENCE [LARGE SCALE GENOMIC DNA]</scope>
    <source>
        <strain evidence="14">Xu316</strain>
    </source>
</reference>
<name>M3JVI5_CANMX</name>
<dbReference type="OrthoDB" id="10252502at2759"/>
<gene>
    <name evidence="13" type="ORF">G210_2808</name>
</gene>
<evidence type="ECO:0000256" key="8">
    <source>
        <dbReference type="ARBA" id="ARBA00022692"/>
    </source>
</evidence>
<feature type="transmembrane region" description="Helical" evidence="12">
    <location>
        <begin position="12"/>
        <end position="31"/>
    </location>
</feature>
<dbReference type="EMBL" id="AOGT01001823">
    <property type="protein sequence ID" value="EMG46925.1"/>
    <property type="molecule type" value="Genomic_DNA"/>
</dbReference>
<evidence type="ECO:0000313" key="14">
    <source>
        <dbReference type="Proteomes" id="UP000011777"/>
    </source>
</evidence>
<evidence type="ECO:0000256" key="10">
    <source>
        <dbReference type="ARBA" id="ARBA00022989"/>
    </source>
</evidence>
<keyword evidence="14" id="KW-1185">Reference proteome</keyword>
<evidence type="ECO:0000256" key="2">
    <source>
        <dbReference type="ARBA" id="ARBA00004687"/>
    </source>
</evidence>
<evidence type="ECO:0000256" key="1">
    <source>
        <dbReference type="ARBA" id="ARBA00004477"/>
    </source>
</evidence>
<comment type="subcellular location">
    <subcellularLocation>
        <location evidence="1 12">Endoplasmic reticulum membrane</location>
        <topology evidence="1 12">Multi-pass membrane protein</topology>
    </subcellularLocation>
</comment>
<feature type="transmembrane region" description="Helical" evidence="12">
    <location>
        <begin position="38"/>
        <end position="59"/>
    </location>
</feature>
<comment type="similarity">
    <text evidence="3 12">Belongs to the PIGV family.</text>
</comment>